<feature type="transmembrane region" description="Helical" evidence="2">
    <location>
        <begin position="392"/>
        <end position="411"/>
    </location>
</feature>
<sequence length="459" mass="50945">MDTAQDPDIIALYHSIDSKPDYLEGPNNKLFFETPLHRAASEGRTHLALEILRLKSSLGKKLNPDGLSPLDLALHNGRTATVRGLISYDPNLIRVQGRGGITPLHYVVEMENIELLIRFLLECPSSIKDLTVRYETAVHIAVRKQKFRAFKVLLGWIQRTDNTEVLTWRDEKGNTLLHVAALTNQPQVMKLLTKLVDVNAKNSEGKTSSDIIHLDLRSGNAKNFLMGARDYAFSSVLEDTSSPYKYLSSSTKLSDMTIKFGAYLHLGLSGDMRNAFLVIIALVATATYQAALAPPSAFSNGQNTFVSAIFPNTTSVNATTYILPNSTNIENKTQITNFTIVNTICFGMAMGTSFVLTLQPVLYAFLYGPFILFLVAYAFLTHGVLNIGSTISAMLVAFLVPISLVIPWWIIVIKEQLLTKGSDDYSLDEAKYLIYSSKYASRRSQEEGAVSIILPFFRK</sequence>
<dbReference type="PROSITE" id="PS50088">
    <property type="entry name" value="ANK_REPEAT"/>
    <property type="match status" value="1"/>
</dbReference>
<dbReference type="InterPro" id="IPR002110">
    <property type="entry name" value="Ankyrin_rpt"/>
</dbReference>
<dbReference type="AlphaFoldDB" id="A0ABD1TWS2"/>
<dbReference type="SMART" id="SM00248">
    <property type="entry name" value="ANK"/>
    <property type="match status" value="4"/>
</dbReference>
<keyword evidence="4" id="KW-1185">Reference proteome</keyword>
<dbReference type="Pfam" id="PF12796">
    <property type="entry name" value="Ank_2"/>
    <property type="match status" value="1"/>
</dbReference>
<dbReference type="PANTHER" id="PTHR24128:SF24">
    <property type="entry name" value="ANKYRIN REPEAT PROTEIN"/>
    <property type="match status" value="1"/>
</dbReference>
<evidence type="ECO:0000256" key="2">
    <source>
        <dbReference type="SAM" id="Phobius"/>
    </source>
</evidence>
<dbReference type="SUPFAM" id="SSF48403">
    <property type="entry name" value="Ankyrin repeat"/>
    <property type="match status" value="1"/>
</dbReference>
<accession>A0ABD1TWS2</accession>
<feature type="repeat" description="ANK" evidence="1">
    <location>
        <begin position="99"/>
        <end position="122"/>
    </location>
</feature>
<dbReference type="Gene3D" id="1.25.40.20">
    <property type="entry name" value="Ankyrin repeat-containing domain"/>
    <property type="match status" value="1"/>
</dbReference>
<proteinExistence type="predicted"/>
<feature type="transmembrane region" description="Helical" evidence="2">
    <location>
        <begin position="335"/>
        <end position="356"/>
    </location>
</feature>
<gene>
    <name evidence="3" type="ORF">Adt_13430</name>
</gene>
<protein>
    <submittedName>
        <fullName evidence="3">Ankyrin repeat family protein</fullName>
    </submittedName>
</protein>
<dbReference type="PROSITE" id="PS50297">
    <property type="entry name" value="ANK_REP_REGION"/>
    <property type="match status" value="1"/>
</dbReference>
<dbReference type="Proteomes" id="UP001604336">
    <property type="component" value="Unassembled WGS sequence"/>
</dbReference>
<dbReference type="EMBL" id="JBFOLK010000004">
    <property type="protein sequence ID" value="KAL2517183.1"/>
    <property type="molecule type" value="Genomic_DNA"/>
</dbReference>
<keyword evidence="1" id="KW-0040">ANK repeat</keyword>
<organism evidence="3 4">
    <name type="scientific">Abeliophyllum distichum</name>
    <dbReference type="NCBI Taxonomy" id="126358"/>
    <lineage>
        <taxon>Eukaryota</taxon>
        <taxon>Viridiplantae</taxon>
        <taxon>Streptophyta</taxon>
        <taxon>Embryophyta</taxon>
        <taxon>Tracheophyta</taxon>
        <taxon>Spermatophyta</taxon>
        <taxon>Magnoliopsida</taxon>
        <taxon>eudicotyledons</taxon>
        <taxon>Gunneridae</taxon>
        <taxon>Pentapetalae</taxon>
        <taxon>asterids</taxon>
        <taxon>lamiids</taxon>
        <taxon>Lamiales</taxon>
        <taxon>Oleaceae</taxon>
        <taxon>Forsythieae</taxon>
        <taxon>Abeliophyllum</taxon>
    </lineage>
</organism>
<feature type="transmembrane region" description="Helical" evidence="2">
    <location>
        <begin position="275"/>
        <end position="293"/>
    </location>
</feature>
<evidence type="ECO:0000313" key="4">
    <source>
        <dbReference type="Proteomes" id="UP001604336"/>
    </source>
</evidence>
<dbReference type="InterPro" id="IPR036770">
    <property type="entry name" value="Ankyrin_rpt-contain_sf"/>
</dbReference>
<keyword evidence="2" id="KW-1133">Transmembrane helix</keyword>
<evidence type="ECO:0000313" key="3">
    <source>
        <dbReference type="EMBL" id="KAL2517183.1"/>
    </source>
</evidence>
<feature type="transmembrane region" description="Helical" evidence="2">
    <location>
        <begin position="362"/>
        <end position="380"/>
    </location>
</feature>
<evidence type="ECO:0000256" key="1">
    <source>
        <dbReference type="PROSITE-ProRule" id="PRU00023"/>
    </source>
</evidence>
<name>A0ABD1TWS2_9LAMI</name>
<reference evidence="4" key="1">
    <citation type="submission" date="2024-07" db="EMBL/GenBank/DDBJ databases">
        <title>Two chromosome-level genome assemblies of Korean endemic species Abeliophyllum distichum and Forsythia ovata (Oleaceae).</title>
        <authorList>
            <person name="Jang H."/>
        </authorList>
    </citation>
    <scope>NUCLEOTIDE SEQUENCE [LARGE SCALE GENOMIC DNA]</scope>
</reference>
<keyword evidence="2" id="KW-0812">Transmembrane</keyword>
<comment type="caution">
    <text evidence="3">The sequence shown here is derived from an EMBL/GenBank/DDBJ whole genome shotgun (WGS) entry which is preliminary data.</text>
</comment>
<keyword evidence="2" id="KW-0472">Membrane</keyword>
<dbReference type="PANTHER" id="PTHR24128">
    <property type="entry name" value="HOMEOBOX PROTEIN WARIAI"/>
    <property type="match status" value="1"/>
</dbReference>